<organism evidence="3 4">
    <name type="scientific">Flavobacterium qiangtangense</name>
    <dbReference type="NCBI Taxonomy" id="1442595"/>
    <lineage>
        <taxon>Bacteria</taxon>
        <taxon>Pseudomonadati</taxon>
        <taxon>Bacteroidota</taxon>
        <taxon>Flavobacteriia</taxon>
        <taxon>Flavobacteriales</taxon>
        <taxon>Flavobacteriaceae</taxon>
        <taxon>Flavobacterium</taxon>
    </lineage>
</organism>
<evidence type="ECO:0000313" key="3">
    <source>
        <dbReference type="EMBL" id="MFC6095968.1"/>
    </source>
</evidence>
<evidence type="ECO:0000259" key="2">
    <source>
        <dbReference type="PROSITE" id="PS50853"/>
    </source>
</evidence>
<dbReference type="CDD" id="cd00063">
    <property type="entry name" value="FN3"/>
    <property type="match status" value="1"/>
</dbReference>
<name>A0ABW1PK13_9FLAO</name>
<dbReference type="EMBL" id="JBHSQB010000004">
    <property type="protein sequence ID" value="MFC6095968.1"/>
    <property type="molecule type" value="Genomic_DNA"/>
</dbReference>
<dbReference type="Gene3D" id="2.60.40.10">
    <property type="entry name" value="Immunoglobulins"/>
    <property type="match status" value="1"/>
</dbReference>
<dbReference type="SUPFAM" id="SSF49265">
    <property type="entry name" value="Fibronectin type III"/>
    <property type="match status" value="1"/>
</dbReference>
<dbReference type="InterPro" id="IPR036116">
    <property type="entry name" value="FN3_sf"/>
</dbReference>
<dbReference type="InterPro" id="IPR013783">
    <property type="entry name" value="Ig-like_fold"/>
</dbReference>
<accession>A0ABW1PK13</accession>
<proteinExistence type="predicted"/>
<evidence type="ECO:0000256" key="1">
    <source>
        <dbReference type="ARBA" id="ARBA00022729"/>
    </source>
</evidence>
<dbReference type="NCBIfam" id="TIGR04183">
    <property type="entry name" value="Por_Secre_tail"/>
    <property type="match status" value="1"/>
</dbReference>
<dbReference type="InterPro" id="IPR026444">
    <property type="entry name" value="Secre_tail"/>
</dbReference>
<keyword evidence="4" id="KW-1185">Reference proteome</keyword>
<evidence type="ECO:0000313" key="4">
    <source>
        <dbReference type="Proteomes" id="UP001596287"/>
    </source>
</evidence>
<dbReference type="InterPro" id="IPR003961">
    <property type="entry name" value="FN3_dom"/>
</dbReference>
<dbReference type="Pfam" id="PF18962">
    <property type="entry name" value="Por_Secre_tail"/>
    <property type="match status" value="1"/>
</dbReference>
<dbReference type="Pfam" id="PF00041">
    <property type="entry name" value="fn3"/>
    <property type="match status" value="1"/>
</dbReference>
<keyword evidence="1" id="KW-0732">Signal</keyword>
<dbReference type="RefSeq" id="WP_379790694.1">
    <property type="nucleotide sequence ID" value="NZ_JBHSQB010000004.1"/>
</dbReference>
<reference evidence="4" key="1">
    <citation type="journal article" date="2019" name="Int. J. Syst. Evol. Microbiol.">
        <title>The Global Catalogue of Microorganisms (GCM) 10K type strain sequencing project: providing services to taxonomists for standard genome sequencing and annotation.</title>
        <authorList>
            <consortium name="The Broad Institute Genomics Platform"/>
            <consortium name="The Broad Institute Genome Sequencing Center for Infectious Disease"/>
            <person name="Wu L."/>
            <person name="Ma J."/>
        </authorList>
    </citation>
    <scope>NUCLEOTIDE SEQUENCE [LARGE SCALE GENOMIC DNA]</scope>
    <source>
        <strain evidence="4">CCUG 49679</strain>
    </source>
</reference>
<dbReference type="Proteomes" id="UP001596287">
    <property type="component" value="Unassembled WGS sequence"/>
</dbReference>
<feature type="domain" description="Fibronectin type-III" evidence="2">
    <location>
        <begin position="1"/>
        <end position="90"/>
    </location>
</feature>
<gene>
    <name evidence="3" type="ORF">ACFPVY_04870</name>
</gene>
<dbReference type="PROSITE" id="PS50853">
    <property type="entry name" value="FN3"/>
    <property type="match status" value="1"/>
</dbReference>
<protein>
    <submittedName>
        <fullName evidence="3">T9SS type A sorting domain-containing protein</fullName>
    </submittedName>
</protein>
<comment type="caution">
    <text evidence="3">The sequence shown here is derived from an EMBL/GenBank/DDBJ whole genome shotgun (WGS) entry which is preliminary data.</text>
</comment>
<sequence>MATNVALANPTNNLTLAWTAPTTGGAPTGYKIRYGTTIAGLTVLGTTANVTVTITGNLPNTTYYWQALPTNASGDAVGCSTIYSFTTGAAPAAPTATCLDGTLYPAAAYTPTTCNGTTANTIVTDTYAGEYSNINVVAGQTYRFQSSVATDFIKISTTAAPTAIAASGTTPVTWTATATEVIRFYIHTNNVCGTQNTDRTRTIVCGASLGTDSFDATAFSVYPNPSNGIVNISNGLNARMISATITDLNGRTVKSLKLNGESTSQVNISDLSAGVYMMNVASDQGTITKKIIKN</sequence>